<evidence type="ECO:0000313" key="6">
    <source>
        <dbReference type="Proteomes" id="UP000642829"/>
    </source>
</evidence>
<dbReference type="PANTHER" id="PTHR30146:SF109">
    <property type="entry name" value="HTH-TYPE TRANSCRIPTIONAL REGULATOR GALS"/>
    <property type="match status" value="1"/>
</dbReference>
<dbReference type="Pfam" id="PF13377">
    <property type="entry name" value="Peripla_BP_3"/>
    <property type="match status" value="1"/>
</dbReference>
<keyword evidence="2" id="KW-0238">DNA-binding</keyword>
<dbReference type="SUPFAM" id="SSF53822">
    <property type="entry name" value="Periplasmic binding protein-like I"/>
    <property type="match status" value="1"/>
</dbReference>
<keyword evidence="3" id="KW-0804">Transcription</keyword>
<accession>A0A8J3DGL4</accession>
<name>A0A8J3DGL4_9BACT</name>
<proteinExistence type="predicted"/>
<evidence type="ECO:0000313" key="5">
    <source>
        <dbReference type="EMBL" id="GHB90415.1"/>
    </source>
</evidence>
<dbReference type="AlphaFoldDB" id="A0A8J3DGL4"/>
<reference evidence="5" key="2">
    <citation type="submission" date="2020-09" db="EMBL/GenBank/DDBJ databases">
        <authorList>
            <person name="Sun Q."/>
            <person name="Kim S."/>
        </authorList>
    </citation>
    <scope>NUCLEOTIDE SEQUENCE</scope>
    <source>
        <strain evidence="5">KCTC 12870</strain>
    </source>
</reference>
<gene>
    <name evidence="5" type="primary">lacI</name>
    <name evidence="5" type="ORF">GCM10007047_01440</name>
</gene>
<dbReference type="InterPro" id="IPR046335">
    <property type="entry name" value="LacI/GalR-like_sensor"/>
</dbReference>
<dbReference type="CDD" id="cd06267">
    <property type="entry name" value="PBP1_LacI_sugar_binding-like"/>
    <property type="match status" value="1"/>
</dbReference>
<organism evidence="5 6">
    <name type="scientific">Cerasicoccus arenae</name>
    <dbReference type="NCBI Taxonomy" id="424488"/>
    <lineage>
        <taxon>Bacteria</taxon>
        <taxon>Pseudomonadati</taxon>
        <taxon>Verrucomicrobiota</taxon>
        <taxon>Opitutia</taxon>
        <taxon>Puniceicoccales</taxon>
        <taxon>Cerasicoccaceae</taxon>
        <taxon>Cerasicoccus</taxon>
    </lineage>
</organism>
<dbReference type="EMBL" id="BMXG01000001">
    <property type="protein sequence ID" value="GHB90415.1"/>
    <property type="molecule type" value="Genomic_DNA"/>
</dbReference>
<evidence type="ECO:0000256" key="1">
    <source>
        <dbReference type="ARBA" id="ARBA00023015"/>
    </source>
</evidence>
<comment type="caution">
    <text evidence="5">The sequence shown here is derived from an EMBL/GenBank/DDBJ whole genome shotgun (WGS) entry which is preliminary data.</text>
</comment>
<keyword evidence="6" id="KW-1185">Reference proteome</keyword>
<feature type="domain" description="Transcriptional regulator LacI/GalR-like sensor" evidence="4">
    <location>
        <begin position="129"/>
        <end position="298"/>
    </location>
</feature>
<evidence type="ECO:0000256" key="2">
    <source>
        <dbReference type="ARBA" id="ARBA00023125"/>
    </source>
</evidence>
<reference evidence="5" key="1">
    <citation type="journal article" date="2014" name="Int. J. Syst. Evol. Microbiol.">
        <title>Complete genome sequence of Corynebacterium casei LMG S-19264T (=DSM 44701T), isolated from a smear-ripened cheese.</title>
        <authorList>
            <consortium name="US DOE Joint Genome Institute (JGI-PGF)"/>
            <person name="Walter F."/>
            <person name="Albersmeier A."/>
            <person name="Kalinowski J."/>
            <person name="Ruckert C."/>
        </authorList>
    </citation>
    <scope>NUCLEOTIDE SEQUENCE</scope>
    <source>
        <strain evidence="5">KCTC 12870</strain>
    </source>
</reference>
<dbReference type="Proteomes" id="UP000642829">
    <property type="component" value="Unassembled WGS sequence"/>
</dbReference>
<evidence type="ECO:0000259" key="4">
    <source>
        <dbReference type="Pfam" id="PF13377"/>
    </source>
</evidence>
<dbReference type="Gene3D" id="3.40.50.2300">
    <property type="match status" value="2"/>
</dbReference>
<dbReference type="PANTHER" id="PTHR30146">
    <property type="entry name" value="LACI-RELATED TRANSCRIPTIONAL REPRESSOR"/>
    <property type="match status" value="1"/>
</dbReference>
<protein>
    <submittedName>
        <fullName evidence="5">LacI family transcriptional regulator</fullName>
    </submittedName>
</protein>
<dbReference type="GO" id="GO:0000976">
    <property type="term" value="F:transcription cis-regulatory region binding"/>
    <property type="evidence" value="ECO:0007669"/>
    <property type="project" value="TreeGrafter"/>
</dbReference>
<dbReference type="InterPro" id="IPR028082">
    <property type="entry name" value="Peripla_BP_I"/>
</dbReference>
<dbReference type="GO" id="GO:0003700">
    <property type="term" value="F:DNA-binding transcription factor activity"/>
    <property type="evidence" value="ECO:0007669"/>
    <property type="project" value="TreeGrafter"/>
</dbReference>
<sequence length="303" mass="33737">MAEVGFQPNTLARGLRGGRTGIVGVCFQELESPILARKVSLLQHALREFGYHALIELTNGDRELERAALRNFLSMQAEGAVLLGSMLTQEDTALTAWQGKPIIWVDPEKQVSGEQLSIDRPHSMRLVLDHLYGLGHRRFAVLGIDPGNPYGAFRWPAFEKHCRRLKIDIKKDAMQLFNPSQAVHNYDYGRELVERMLSSKKPLPTGIIALNDRVAIGAINRLLEAGLETPRDVSVVGYDNLDICDHMKPTLTTIDQCAERLMCQTAARLVELLADGNLSNAKSSRKLIKPKLIVRNSTAEPHS</sequence>
<evidence type="ECO:0000256" key="3">
    <source>
        <dbReference type="ARBA" id="ARBA00023163"/>
    </source>
</evidence>
<keyword evidence="1" id="KW-0805">Transcription regulation</keyword>